<accession>A0A437A2F1</accession>
<keyword evidence="3" id="KW-1185">Reference proteome</keyword>
<proteinExistence type="predicted"/>
<evidence type="ECO:0000313" key="2">
    <source>
        <dbReference type="EMBL" id="RVD85292.1"/>
    </source>
</evidence>
<dbReference type="VEuPathDB" id="FungiDB:DFL_003618"/>
<comment type="caution">
    <text evidence="2">The sequence shown here is derived from an EMBL/GenBank/DDBJ whole genome shotgun (WGS) entry which is preliminary data.</text>
</comment>
<dbReference type="Proteomes" id="UP000283090">
    <property type="component" value="Unassembled WGS sequence"/>
</dbReference>
<sequence>MQDPIESSRRTTNRGLTYPTNPNQQLNDNDIVLFSVHQYPNTYRALPGSIPYLTHSRLMPILTTVILT</sequence>
<feature type="compositionally biased region" description="Polar residues" evidence="1">
    <location>
        <begin position="13"/>
        <end position="23"/>
    </location>
</feature>
<protein>
    <submittedName>
        <fullName evidence="2">Uncharacterized protein</fullName>
    </submittedName>
</protein>
<dbReference type="AlphaFoldDB" id="A0A437A2F1"/>
<organism evidence="2 3">
    <name type="scientific">Arthrobotrys flagrans</name>
    <name type="common">Nematode-trapping fungus</name>
    <name type="synonym">Trichothecium flagrans</name>
    <dbReference type="NCBI Taxonomy" id="97331"/>
    <lineage>
        <taxon>Eukaryota</taxon>
        <taxon>Fungi</taxon>
        <taxon>Dikarya</taxon>
        <taxon>Ascomycota</taxon>
        <taxon>Pezizomycotina</taxon>
        <taxon>Orbiliomycetes</taxon>
        <taxon>Orbiliales</taxon>
        <taxon>Orbiliaceae</taxon>
        <taxon>Arthrobotrys</taxon>
    </lineage>
</organism>
<evidence type="ECO:0000313" key="3">
    <source>
        <dbReference type="Proteomes" id="UP000283090"/>
    </source>
</evidence>
<dbReference type="RefSeq" id="XP_067490836.1">
    <property type="nucleotide sequence ID" value="XM_067632581.1"/>
</dbReference>
<reference evidence="2 3" key="1">
    <citation type="submission" date="2019-01" db="EMBL/GenBank/DDBJ databases">
        <title>Intercellular communication is required for trap formation in the nematode-trapping fungus Duddingtonia flagrans.</title>
        <authorList>
            <person name="Youssar L."/>
            <person name="Wernet V."/>
            <person name="Hensel N."/>
            <person name="Hildebrandt H.-G."/>
            <person name="Fischer R."/>
        </authorList>
    </citation>
    <scope>NUCLEOTIDE SEQUENCE [LARGE SCALE GENOMIC DNA]</scope>
    <source>
        <strain evidence="2 3">CBS H-5679</strain>
    </source>
</reference>
<feature type="region of interest" description="Disordered" evidence="1">
    <location>
        <begin position="1"/>
        <end position="23"/>
    </location>
</feature>
<dbReference type="EMBL" id="SAEB01000006">
    <property type="protein sequence ID" value="RVD85292.1"/>
    <property type="molecule type" value="Genomic_DNA"/>
</dbReference>
<name>A0A437A2F1_ARTFL</name>
<evidence type="ECO:0000256" key="1">
    <source>
        <dbReference type="SAM" id="MobiDB-lite"/>
    </source>
</evidence>
<gene>
    <name evidence="2" type="ORF">DFL_003618</name>
</gene>
<dbReference type="GeneID" id="93585929"/>